<evidence type="ECO:0000313" key="20">
    <source>
        <dbReference type="EMBL" id="RXZ35145.1"/>
    </source>
</evidence>
<keyword evidence="10 17" id="KW-0663">Pyridoxal phosphate</keyword>
<evidence type="ECO:0000256" key="2">
    <source>
        <dbReference type="ARBA" id="ARBA00003109"/>
    </source>
</evidence>
<dbReference type="NCBIfam" id="TIGR01123">
    <property type="entry name" value="ilvE_II"/>
    <property type="match status" value="1"/>
</dbReference>
<evidence type="ECO:0000256" key="1">
    <source>
        <dbReference type="ARBA" id="ARBA00001933"/>
    </source>
</evidence>
<keyword evidence="8 18" id="KW-0028">Amino-acid biosynthesis</keyword>
<dbReference type="InterPro" id="IPR043132">
    <property type="entry name" value="BCAT-like_C"/>
</dbReference>
<evidence type="ECO:0000256" key="18">
    <source>
        <dbReference type="RuleBase" id="RU004517"/>
    </source>
</evidence>
<protein>
    <recommendedName>
        <fullName evidence="18">Branched-chain-amino-acid aminotransferase</fullName>
        <ecNumber evidence="18">2.6.1.42</ecNumber>
    </recommendedName>
</protein>
<accession>A0A4Q2IWY6</accession>
<comment type="caution">
    <text evidence="20">The sequence shown here is derived from an EMBL/GenBank/DDBJ whole genome shotgun (WGS) entry which is preliminary data.</text>
</comment>
<dbReference type="Proteomes" id="UP000292347">
    <property type="component" value="Unassembled WGS sequence"/>
</dbReference>
<comment type="pathway">
    <text evidence="3 19">Amino-acid biosynthesis; L-isoleucine biosynthesis; L-isoleucine from 2-oxobutanoate: step 4/4.</text>
</comment>
<comment type="pathway">
    <text evidence="5 19">Amino-acid biosynthesis; L-leucine biosynthesis; L-leucine from 3-methyl-2-oxobutanoate: step 4/4.</text>
</comment>
<evidence type="ECO:0000256" key="8">
    <source>
        <dbReference type="ARBA" id="ARBA00022605"/>
    </source>
</evidence>
<dbReference type="InterPro" id="IPR001544">
    <property type="entry name" value="Aminotrans_IV"/>
</dbReference>
<reference evidence="20 21" key="1">
    <citation type="submission" date="2019-01" db="EMBL/GenBank/DDBJ databases">
        <title>Sphingomonas mucosissima sp. nov. and Sphingomonas desiccabilis sp. nov., from biological soil crusts in the Colorado Plateau, USA.</title>
        <authorList>
            <person name="Zhu D."/>
        </authorList>
    </citation>
    <scope>NUCLEOTIDE SEQUENCE [LARGE SCALE GENOMIC DNA]</scope>
    <source>
        <strain evidence="20 21">CP1D</strain>
    </source>
</reference>
<keyword evidence="9 18" id="KW-0808">Transferase</keyword>
<evidence type="ECO:0000256" key="13">
    <source>
        <dbReference type="ARBA" id="ARBA00048798"/>
    </source>
</evidence>
<dbReference type="GO" id="GO:0052654">
    <property type="term" value="F:L-leucine-2-oxoglutarate transaminase activity"/>
    <property type="evidence" value="ECO:0007669"/>
    <property type="project" value="RHEA"/>
</dbReference>
<dbReference type="NCBIfam" id="NF009897">
    <property type="entry name" value="PRK13357.1"/>
    <property type="match status" value="1"/>
</dbReference>
<dbReference type="InterPro" id="IPR005786">
    <property type="entry name" value="B_amino_transII"/>
</dbReference>
<evidence type="ECO:0000256" key="9">
    <source>
        <dbReference type="ARBA" id="ARBA00022679"/>
    </source>
</evidence>
<proteinExistence type="inferred from homology"/>
<dbReference type="PIRSF" id="PIRSF006468">
    <property type="entry name" value="BCAT1"/>
    <property type="match status" value="1"/>
</dbReference>
<evidence type="ECO:0000256" key="6">
    <source>
        <dbReference type="ARBA" id="ARBA00009320"/>
    </source>
</evidence>
<dbReference type="GO" id="GO:0009099">
    <property type="term" value="P:L-valine biosynthetic process"/>
    <property type="evidence" value="ECO:0007669"/>
    <property type="project" value="UniProtKB-UniPathway"/>
</dbReference>
<comment type="catalytic activity">
    <reaction evidence="12 18">
        <text>L-valine + 2-oxoglutarate = 3-methyl-2-oxobutanoate + L-glutamate</text>
        <dbReference type="Rhea" id="RHEA:24813"/>
        <dbReference type="ChEBI" id="CHEBI:11851"/>
        <dbReference type="ChEBI" id="CHEBI:16810"/>
        <dbReference type="ChEBI" id="CHEBI:29985"/>
        <dbReference type="ChEBI" id="CHEBI:57762"/>
        <dbReference type="EC" id="2.6.1.42"/>
    </reaction>
</comment>
<dbReference type="GO" id="GO:0009098">
    <property type="term" value="P:L-leucine biosynthetic process"/>
    <property type="evidence" value="ECO:0007669"/>
    <property type="project" value="UniProtKB-UniPathway"/>
</dbReference>
<dbReference type="SUPFAM" id="SSF56752">
    <property type="entry name" value="D-aminoacid aminotransferase-like PLP-dependent enzymes"/>
    <property type="match status" value="1"/>
</dbReference>
<dbReference type="RefSeq" id="WP_129340919.1">
    <property type="nucleotide sequence ID" value="NZ_JACIDD010000001.1"/>
</dbReference>
<evidence type="ECO:0000256" key="5">
    <source>
        <dbReference type="ARBA" id="ARBA00005072"/>
    </source>
</evidence>
<dbReference type="PANTHER" id="PTHR11825">
    <property type="entry name" value="SUBGROUP IIII AMINOTRANSFERASE"/>
    <property type="match status" value="1"/>
</dbReference>
<keyword evidence="7 18" id="KW-0032">Aminotransferase</keyword>
<evidence type="ECO:0000256" key="17">
    <source>
        <dbReference type="RuleBase" id="RU004516"/>
    </source>
</evidence>
<dbReference type="UniPathway" id="UPA00047">
    <property type="reaction ID" value="UER00058"/>
</dbReference>
<dbReference type="UniPathway" id="UPA00049">
    <property type="reaction ID" value="UER00062"/>
</dbReference>
<dbReference type="UniPathway" id="UPA00048">
    <property type="reaction ID" value="UER00073"/>
</dbReference>
<evidence type="ECO:0000256" key="7">
    <source>
        <dbReference type="ARBA" id="ARBA00022576"/>
    </source>
</evidence>
<keyword evidence="21" id="KW-1185">Reference proteome</keyword>
<comment type="cofactor">
    <cofactor evidence="1 17">
        <name>pyridoxal 5'-phosphate</name>
        <dbReference type="ChEBI" id="CHEBI:597326"/>
    </cofactor>
</comment>
<dbReference type="EMBL" id="SDPT01000001">
    <property type="protein sequence ID" value="RXZ35145.1"/>
    <property type="molecule type" value="Genomic_DNA"/>
</dbReference>
<dbReference type="Pfam" id="PF01063">
    <property type="entry name" value="Aminotran_4"/>
    <property type="match status" value="1"/>
</dbReference>
<evidence type="ECO:0000256" key="3">
    <source>
        <dbReference type="ARBA" id="ARBA00004824"/>
    </source>
</evidence>
<dbReference type="PROSITE" id="PS00770">
    <property type="entry name" value="AA_TRANSFER_CLASS_4"/>
    <property type="match status" value="1"/>
</dbReference>
<name>A0A4Q2IWY6_9SPHN</name>
<comment type="function">
    <text evidence="2">Acts on leucine, isoleucine and valine.</text>
</comment>
<comment type="catalytic activity">
    <reaction evidence="14 18">
        <text>L-leucine + 2-oxoglutarate = 4-methyl-2-oxopentanoate + L-glutamate</text>
        <dbReference type="Rhea" id="RHEA:18321"/>
        <dbReference type="ChEBI" id="CHEBI:16810"/>
        <dbReference type="ChEBI" id="CHEBI:17865"/>
        <dbReference type="ChEBI" id="CHEBI:29985"/>
        <dbReference type="ChEBI" id="CHEBI:57427"/>
        <dbReference type="EC" id="2.6.1.42"/>
    </reaction>
</comment>
<evidence type="ECO:0000256" key="11">
    <source>
        <dbReference type="ARBA" id="ARBA00023304"/>
    </source>
</evidence>
<evidence type="ECO:0000313" key="21">
    <source>
        <dbReference type="Proteomes" id="UP000292347"/>
    </source>
</evidence>
<feature type="modified residue" description="N6-(pyridoxal phosphate)lysine" evidence="15">
    <location>
        <position position="204"/>
    </location>
</feature>
<dbReference type="Gene3D" id="3.30.470.10">
    <property type="match status" value="1"/>
</dbReference>
<dbReference type="CDD" id="cd01557">
    <property type="entry name" value="BCAT_beta_family"/>
    <property type="match status" value="1"/>
</dbReference>
<gene>
    <name evidence="20" type="ORF">EO081_05775</name>
</gene>
<evidence type="ECO:0000256" key="15">
    <source>
        <dbReference type="PIRSR" id="PIRSR006468-1"/>
    </source>
</evidence>
<dbReference type="PANTHER" id="PTHR11825:SF44">
    <property type="entry name" value="BRANCHED-CHAIN-AMINO-ACID AMINOTRANSFERASE"/>
    <property type="match status" value="1"/>
</dbReference>
<comment type="catalytic activity">
    <reaction evidence="13 18">
        <text>L-isoleucine + 2-oxoglutarate = (S)-3-methyl-2-oxopentanoate + L-glutamate</text>
        <dbReference type="Rhea" id="RHEA:24801"/>
        <dbReference type="ChEBI" id="CHEBI:16810"/>
        <dbReference type="ChEBI" id="CHEBI:29985"/>
        <dbReference type="ChEBI" id="CHEBI:35146"/>
        <dbReference type="ChEBI" id="CHEBI:58045"/>
        <dbReference type="EC" id="2.6.1.42"/>
    </reaction>
</comment>
<dbReference type="GO" id="GO:0052655">
    <property type="term" value="F:L-valine-2-oxoglutarate transaminase activity"/>
    <property type="evidence" value="ECO:0007669"/>
    <property type="project" value="RHEA"/>
</dbReference>
<sequence length="366" mass="40041">MTDQSETRFPLTPNASPLPASERAEKLVSPGFGRVFTDHMAIARWSDEKGWHDMRIVARGPVQMDPAAAVLHYAQEIFEGLKAYRLEDGGVGLFRPEENAKRFRRSARRMAMPELPEELFLASCRELSLVERDWIPEGEGGALYLRPFMFASEVFLGVKPSAEYLYIVLASSVGAYFKGGAPSVSLWVSQEYTRAAPGGTGDAKCGGNYAASLVAQAEAIRQGCDQVVFLDAAERRWVEELGGMNIFFVFDDGSMLTPPLTGTILPGITRDSILRLARNQGIAVREERYGIDQWEADARSGRLREAFACGTAAVVTPIGKVSSPQGSFSIGNGGPGERTIALRDTLVNLQRGRAEDPYGWLERIGA</sequence>
<dbReference type="InterPro" id="IPR036038">
    <property type="entry name" value="Aminotransferase-like"/>
</dbReference>
<evidence type="ECO:0000256" key="12">
    <source>
        <dbReference type="ARBA" id="ARBA00048212"/>
    </source>
</evidence>
<dbReference type="EC" id="2.6.1.42" evidence="18"/>
<evidence type="ECO:0000256" key="10">
    <source>
        <dbReference type="ARBA" id="ARBA00022898"/>
    </source>
</evidence>
<dbReference type="GO" id="GO:0052656">
    <property type="term" value="F:L-isoleucine-2-oxoglutarate transaminase activity"/>
    <property type="evidence" value="ECO:0007669"/>
    <property type="project" value="RHEA"/>
</dbReference>
<dbReference type="InterPro" id="IPR033939">
    <property type="entry name" value="BCAT_family"/>
</dbReference>
<dbReference type="OrthoDB" id="9804984at2"/>
<dbReference type="AlphaFoldDB" id="A0A4Q2IWY6"/>
<evidence type="ECO:0000256" key="16">
    <source>
        <dbReference type="RuleBase" id="RU004106"/>
    </source>
</evidence>
<evidence type="ECO:0000256" key="19">
    <source>
        <dbReference type="RuleBase" id="RU004519"/>
    </source>
</evidence>
<keyword evidence="11 18" id="KW-0100">Branched-chain amino acid biosynthesis</keyword>
<dbReference type="InterPro" id="IPR043131">
    <property type="entry name" value="BCAT-like_N"/>
</dbReference>
<organism evidence="20 21">
    <name type="scientific">Sphingomonas desiccabilis</name>
    <dbReference type="NCBI Taxonomy" id="429134"/>
    <lineage>
        <taxon>Bacteria</taxon>
        <taxon>Pseudomonadati</taxon>
        <taxon>Pseudomonadota</taxon>
        <taxon>Alphaproteobacteria</taxon>
        <taxon>Sphingomonadales</taxon>
        <taxon>Sphingomonadaceae</taxon>
        <taxon>Sphingomonas</taxon>
    </lineage>
</organism>
<comment type="pathway">
    <text evidence="4 19">Amino-acid biosynthesis; L-valine biosynthesis; L-valine from pyruvate: step 4/4.</text>
</comment>
<evidence type="ECO:0000256" key="4">
    <source>
        <dbReference type="ARBA" id="ARBA00004931"/>
    </source>
</evidence>
<evidence type="ECO:0000256" key="14">
    <source>
        <dbReference type="ARBA" id="ARBA00049229"/>
    </source>
</evidence>
<dbReference type="InterPro" id="IPR018300">
    <property type="entry name" value="Aminotrans_IV_CS"/>
</dbReference>
<dbReference type="GO" id="GO:0009097">
    <property type="term" value="P:isoleucine biosynthetic process"/>
    <property type="evidence" value="ECO:0007669"/>
    <property type="project" value="UniProtKB-UniPathway"/>
</dbReference>
<dbReference type="Gene3D" id="3.20.10.10">
    <property type="entry name" value="D-amino Acid Aminotransferase, subunit A, domain 2"/>
    <property type="match status" value="1"/>
</dbReference>
<comment type="similarity">
    <text evidence="6 16">Belongs to the class-IV pyridoxal-phosphate-dependent aminotransferase family.</text>
</comment>